<gene>
    <name evidence="2" type="ORF">CSUI_007227</name>
</gene>
<dbReference type="GeneID" id="94430588"/>
<dbReference type="VEuPathDB" id="ToxoDB:CSUI_007227"/>
<comment type="caution">
    <text evidence="2">The sequence shown here is derived from an EMBL/GenBank/DDBJ whole genome shotgun (WGS) entry which is preliminary data.</text>
</comment>
<keyword evidence="3" id="KW-1185">Reference proteome</keyword>
<organism evidence="2 3">
    <name type="scientific">Cystoisospora suis</name>
    <dbReference type="NCBI Taxonomy" id="483139"/>
    <lineage>
        <taxon>Eukaryota</taxon>
        <taxon>Sar</taxon>
        <taxon>Alveolata</taxon>
        <taxon>Apicomplexa</taxon>
        <taxon>Conoidasida</taxon>
        <taxon>Coccidia</taxon>
        <taxon>Eucoccidiorida</taxon>
        <taxon>Eimeriorina</taxon>
        <taxon>Sarcocystidae</taxon>
        <taxon>Cystoisospora</taxon>
    </lineage>
</organism>
<reference evidence="2 3" key="1">
    <citation type="journal article" date="2017" name="Int. J. Parasitol.">
        <title>The genome of the protozoan parasite Cystoisospora suis and a reverse vaccinology approach to identify vaccine candidates.</title>
        <authorList>
            <person name="Palmieri N."/>
            <person name="Shrestha A."/>
            <person name="Ruttkowski B."/>
            <person name="Beck T."/>
            <person name="Vogl C."/>
            <person name="Tomley F."/>
            <person name="Blake D.P."/>
            <person name="Joachim A."/>
        </authorList>
    </citation>
    <scope>NUCLEOTIDE SEQUENCE [LARGE SCALE GENOMIC DNA]</scope>
    <source>
        <strain evidence="2 3">Wien I</strain>
    </source>
</reference>
<accession>A0A2C6KR62</accession>
<dbReference type="RefSeq" id="XP_067920647.1">
    <property type="nucleotide sequence ID" value="XM_068067377.1"/>
</dbReference>
<feature type="region of interest" description="Disordered" evidence="1">
    <location>
        <begin position="21"/>
        <end position="57"/>
    </location>
</feature>
<feature type="compositionally biased region" description="Basic and acidic residues" evidence="1">
    <location>
        <begin position="48"/>
        <end position="57"/>
    </location>
</feature>
<dbReference type="AlphaFoldDB" id="A0A2C6KR62"/>
<protein>
    <submittedName>
        <fullName evidence="2">Uncharacterized protein</fullName>
    </submittedName>
</protein>
<feature type="non-terminal residue" evidence="2">
    <location>
        <position position="57"/>
    </location>
</feature>
<evidence type="ECO:0000313" key="2">
    <source>
        <dbReference type="EMBL" id="PHJ18945.1"/>
    </source>
</evidence>
<evidence type="ECO:0000256" key="1">
    <source>
        <dbReference type="SAM" id="MobiDB-lite"/>
    </source>
</evidence>
<evidence type="ECO:0000313" key="3">
    <source>
        <dbReference type="Proteomes" id="UP000221165"/>
    </source>
</evidence>
<dbReference type="EMBL" id="MIGC01003756">
    <property type="protein sequence ID" value="PHJ18945.1"/>
    <property type="molecule type" value="Genomic_DNA"/>
</dbReference>
<proteinExistence type="predicted"/>
<name>A0A2C6KR62_9APIC</name>
<dbReference type="Proteomes" id="UP000221165">
    <property type="component" value="Unassembled WGS sequence"/>
</dbReference>
<sequence>MRLHRTVNICFLRRCRVSSRYPRVLPPEGTGDSGRDLTSISRTRRQSSRMDKASTHP</sequence>